<sequence length="490" mass="55115">MGEPWSLDRHLVAFLQYDGFVPVQDLHFERVSFWVQIHHLPFSHLTEEIAFSLGETIGPVVKTRDVSELRGGTFMRLRVSANILELICRGRRVTFGQSSEGWVSFQYECLPNFCYWCRRFTYDDKECPTWLQSKGSLAMEEQQFGAWLRAPQFNPSRCSYVEVKGFEALDLPWHSKVNVKGPDEGAGRSLISSVGNSDETMTKEDGTEFPLHDFHNQVQVDFSGAITGVEVVDWASLISNSKYTTGSIEVRDKEVFSMENLRQLIIDMKKSRGVNLEPKVTELLSIDRQEFRFDMGWVEKSPLRTGGPTKTRGKDKGKLIGLSFTSAQTKLDYDQFLKQGPKRKGDALSEDSTEFVATGRFVATLCKHFHVPLGPLEVEAKAFEAGLQLAWDLGFQNVVLEGDSLVIVRALCGLSNPPSSVDSLCLGMQLISSEFHSVNVSQVRRQGNKPAHLLAKFALSVDDSCVWIEEFPSCIVQALIQDFVIVSFDE</sequence>
<dbReference type="InterPro" id="IPR053151">
    <property type="entry name" value="RNase_H-like"/>
</dbReference>
<accession>A0AAW2CSX4</accession>
<dbReference type="EMBL" id="JAZDWU010000006">
    <property type="protein sequence ID" value="KAK9999630.1"/>
    <property type="molecule type" value="Genomic_DNA"/>
</dbReference>
<dbReference type="InterPro" id="IPR025836">
    <property type="entry name" value="Zn_knuckle_CX2CX4HX4C"/>
</dbReference>
<evidence type="ECO:0000313" key="3">
    <source>
        <dbReference type="EMBL" id="KAK9999630.1"/>
    </source>
</evidence>
<dbReference type="CDD" id="cd06222">
    <property type="entry name" value="RNase_H_like"/>
    <property type="match status" value="1"/>
</dbReference>
<dbReference type="InterPro" id="IPR002156">
    <property type="entry name" value="RNaseH_domain"/>
</dbReference>
<feature type="domain" description="RNase H type-1" evidence="1">
    <location>
        <begin position="358"/>
        <end position="458"/>
    </location>
</feature>
<dbReference type="AlphaFoldDB" id="A0AAW2CSX4"/>
<dbReference type="PANTHER" id="PTHR47723">
    <property type="entry name" value="OS05G0353850 PROTEIN"/>
    <property type="match status" value="1"/>
</dbReference>
<dbReference type="InterPro" id="IPR012337">
    <property type="entry name" value="RNaseH-like_sf"/>
</dbReference>
<protein>
    <recommendedName>
        <fullName evidence="5">RNase H type-1 domain-containing protein</fullName>
    </recommendedName>
</protein>
<dbReference type="InterPro" id="IPR044730">
    <property type="entry name" value="RNase_H-like_dom_plant"/>
</dbReference>
<dbReference type="InterPro" id="IPR036397">
    <property type="entry name" value="RNaseH_sf"/>
</dbReference>
<keyword evidence="4" id="KW-1185">Reference proteome</keyword>
<dbReference type="Pfam" id="PF13456">
    <property type="entry name" value="RVT_3"/>
    <property type="match status" value="1"/>
</dbReference>
<organism evidence="3 4">
    <name type="scientific">Lithocarpus litseifolius</name>
    <dbReference type="NCBI Taxonomy" id="425828"/>
    <lineage>
        <taxon>Eukaryota</taxon>
        <taxon>Viridiplantae</taxon>
        <taxon>Streptophyta</taxon>
        <taxon>Embryophyta</taxon>
        <taxon>Tracheophyta</taxon>
        <taxon>Spermatophyta</taxon>
        <taxon>Magnoliopsida</taxon>
        <taxon>eudicotyledons</taxon>
        <taxon>Gunneridae</taxon>
        <taxon>Pentapetalae</taxon>
        <taxon>rosids</taxon>
        <taxon>fabids</taxon>
        <taxon>Fagales</taxon>
        <taxon>Fagaceae</taxon>
        <taxon>Lithocarpus</taxon>
    </lineage>
</organism>
<evidence type="ECO:0000259" key="1">
    <source>
        <dbReference type="Pfam" id="PF13456"/>
    </source>
</evidence>
<dbReference type="Proteomes" id="UP001459277">
    <property type="component" value="Unassembled WGS sequence"/>
</dbReference>
<comment type="caution">
    <text evidence="3">The sequence shown here is derived from an EMBL/GenBank/DDBJ whole genome shotgun (WGS) entry which is preliminary data.</text>
</comment>
<dbReference type="PANTHER" id="PTHR47723:SF21">
    <property type="entry name" value="POLYNUCLEOTIDYL TRANSFERASE, RIBONUCLEASE H-LIKE SUPERFAMILY PROTEIN"/>
    <property type="match status" value="1"/>
</dbReference>
<dbReference type="GO" id="GO:0004523">
    <property type="term" value="F:RNA-DNA hybrid ribonuclease activity"/>
    <property type="evidence" value="ECO:0007669"/>
    <property type="project" value="InterPro"/>
</dbReference>
<reference evidence="3 4" key="1">
    <citation type="submission" date="2024-01" db="EMBL/GenBank/DDBJ databases">
        <title>A telomere-to-telomere, gap-free genome of sweet tea (Lithocarpus litseifolius).</title>
        <authorList>
            <person name="Zhou J."/>
        </authorList>
    </citation>
    <scope>NUCLEOTIDE SEQUENCE [LARGE SCALE GENOMIC DNA]</scope>
    <source>
        <strain evidence="3">Zhou-2022a</strain>
        <tissue evidence="3">Leaf</tissue>
    </source>
</reference>
<dbReference type="SUPFAM" id="SSF53098">
    <property type="entry name" value="Ribonuclease H-like"/>
    <property type="match status" value="1"/>
</dbReference>
<evidence type="ECO:0008006" key="5">
    <source>
        <dbReference type="Google" id="ProtNLM"/>
    </source>
</evidence>
<feature type="domain" description="Zinc knuckle CX2CX4HX4C" evidence="2">
    <location>
        <begin position="91"/>
        <end position="128"/>
    </location>
</feature>
<dbReference type="Gene3D" id="3.30.420.10">
    <property type="entry name" value="Ribonuclease H-like superfamily/Ribonuclease H"/>
    <property type="match status" value="1"/>
</dbReference>
<gene>
    <name evidence="3" type="ORF">SO802_019233</name>
</gene>
<evidence type="ECO:0000259" key="2">
    <source>
        <dbReference type="Pfam" id="PF14392"/>
    </source>
</evidence>
<dbReference type="Pfam" id="PF14392">
    <property type="entry name" value="zf-CCHC_4"/>
    <property type="match status" value="1"/>
</dbReference>
<proteinExistence type="predicted"/>
<evidence type="ECO:0000313" key="4">
    <source>
        <dbReference type="Proteomes" id="UP001459277"/>
    </source>
</evidence>
<dbReference type="GO" id="GO:0003676">
    <property type="term" value="F:nucleic acid binding"/>
    <property type="evidence" value="ECO:0007669"/>
    <property type="project" value="InterPro"/>
</dbReference>
<name>A0AAW2CSX4_9ROSI</name>